<name>H6QUH5_PUCGT</name>
<reference evidence="3" key="1">
    <citation type="journal article" date="2011" name="Proc. Natl. Acad. Sci. U.S.A.">
        <title>Obligate biotrophy features unraveled by the genomic analysis of rust fungi.</title>
        <authorList>
            <person name="Duplessis S."/>
            <person name="Cuomo C.A."/>
            <person name="Lin Y.-C."/>
            <person name="Aerts A."/>
            <person name="Tisserant E."/>
            <person name="Veneault-Fourrey C."/>
            <person name="Joly D.L."/>
            <person name="Hacquard S."/>
            <person name="Amselem J."/>
            <person name="Cantarel B.L."/>
            <person name="Chiu R."/>
            <person name="Coutinho P.M."/>
            <person name="Feau N."/>
            <person name="Field M."/>
            <person name="Frey P."/>
            <person name="Gelhaye E."/>
            <person name="Goldberg J."/>
            <person name="Grabherr M.G."/>
            <person name="Kodira C.D."/>
            <person name="Kohler A."/>
            <person name="Kuees U."/>
            <person name="Lindquist E.A."/>
            <person name="Lucas S.M."/>
            <person name="Mago R."/>
            <person name="Mauceli E."/>
            <person name="Morin E."/>
            <person name="Murat C."/>
            <person name="Pangilinan J.L."/>
            <person name="Park R."/>
            <person name="Pearson M."/>
            <person name="Quesneville H."/>
            <person name="Rouhier N."/>
            <person name="Sakthikumar S."/>
            <person name="Salamov A.A."/>
            <person name="Schmutz J."/>
            <person name="Selles B."/>
            <person name="Shapiro H."/>
            <person name="Tanguay P."/>
            <person name="Tuskan G.A."/>
            <person name="Henrissat B."/>
            <person name="Van de Peer Y."/>
            <person name="Rouze P."/>
            <person name="Ellis J.G."/>
            <person name="Dodds P.N."/>
            <person name="Schein J.E."/>
            <person name="Zhong S."/>
            <person name="Hamelin R.C."/>
            <person name="Grigoriev I.V."/>
            <person name="Szabo L.J."/>
            <person name="Martin F."/>
        </authorList>
    </citation>
    <scope>NUCLEOTIDE SEQUENCE [LARGE SCALE GENOMIC DNA]</scope>
    <source>
        <strain evidence="3">CRL 75-36-700-3 / race SCCL</strain>
    </source>
</reference>
<feature type="compositionally biased region" description="Polar residues" evidence="1">
    <location>
        <begin position="531"/>
        <end position="544"/>
    </location>
</feature>
<evidence type="ECO:0000313" key="2">
    <source>
        <dbReference type="EMBL" id="EHS64687.1"/>
    </source>
</evidence>
<feature type="region of interest" description="Disordered" evidence="1">
    <location>
        <begin position="495"/>
        <end position="546"/>
    </location>
</feature>
<organism evidence="2 3">
    <name type="scientific">Puccinia graminis f. sp. tritici (strain CRL 75-36-700-3 / race SCCL)</name>
    <name type="common">Black stem rust fungus</name>
    <dbReference type="NCBI Taxonomy" id="418459"/>
    <lineage>
        <taxon>Eukaryota</taxon>
        <taxon>Fungi</taxon>
        <taxon>Dikarya</taxon>
        <taxon>Basidiomycota</taxon>
        <taxon>Pucciniomycotina</taxon>
        <taxon>Pucciniomycetes</taxon>
        <taxon>Pucciniales</taxon>
        <taxon>Pucciniaceae</taxon>
        <taxon>Puccinia</taxon>
    </lineage>
</organism>
<keyword evidence="3" id="KW-1185">Reference proteome</keyword>
<dbReference type="GeneID" id="13542452"/>
<accession>H6QUH5</accession>
<feature type="region of interest" description="Disordered" evidence="1">
    <location>
        <begin position="1011"/>
        <end position="1051"/>
    </location>
</feature>
<evidence type="ECO:0000313" key="3">
    <source>
        <dbReference type="Proteomes" id="UP000008783"/>
    </source>
</evidence>
<proteinExistence type="predicted"/>
<dbReference type="OrthoDB" id="2506845at2759"/>
<gene>
    <name evidence="2" type="ORF">PGTG_22410</name>
</gene>
<dbReference type="RefSeq" id="XP_003888836.1">
    <property type="nucleotide sequence ID" value="XM_003888787.1"/>
</dbReference>
<dbReference type="Proteomes" id="UP000008783">
    <property type="component" value="Unassembled WGS sequence"/>
</dbReference>
<dbReference type="AlphaFoldDB" id="H6QUH5"/>
<dbReference type="HOGENOM" id="CLU_005992_0_1_1"/>
<feature type="region of interest" description="Disordered" evidence="1">
    <location>
        <begin position="928"/>
        <end position="961"/>
    </location>
</feature>
<evidence type="ECO:0000256" key="1">
    <source>
        <dbReference type="SAM" id="MobiDB-lite"/>
    </source>
</evidence>
<dbReference type="EMBL" id="DS178341">
    <property type="protein sequence ID" value="EHS64687.1"/>
    <property type="molecule type" value="Genomic_DNA"/>
</dbReference>
<dbReference type="InParanoid" id="H6QUH5"/>
<feature type="compositionally biased region" description="Basic and acidic residues" evidence="1">
    <location>
        <begin position="1011"/>
        <end position="1030"/>
    </location>
</feature>
<protein>
    <submittedName>
        <fullName evidence="2">Uncharacterized protein</fullName>
    </submittedName>
</protein>
<sequence length="1051" mass="118581">MQSPSPTPPVPLPATATRQWGFPLTKDQVTFIDHDNVIDKEGYPLYPNHNTVFVLLPGVNITNFGTVGFSKTTSSETSKDGRWKIHRAHCLGVILCTRDGCEYAGPTPTGQGKIEELLRTRRMPWQHLLEAMSQYTNQELLAAEVAKNPKAGALQLKVGNPDKSHEPDNGIASIHGSLANSDRLRHLRREALREMNLAPNKDGDGAGDQFMHDMFMWDSRGLEIISASFRNGKEHFTFQTPWMAMRLLEKTDDGENGPRYLLTTSMYCQKINRWIPQFMRPDISVDEREALARNVVDFSLAQMEGFISAYLEVFGGTDRVDARNKLKGCKQHFRASVTRIKRNRAVIQADEVSIFESMCESLLLRNVDGGPTHGEKIDALHRRFPKVRRWIDWWTTADVEAMLFPSRRQMLDDKPDSDDGIPDTTNAQESMHRVYYMLSSGKKSLMIGMIELYAFVTALEKDWVQVRRGIPIAYGSLPPKQVNVSHSIGWSKATKRQKAAWNDGRAPDTTEQLLSDSEKPPKRSKLGRPKNSPNINKDPQSTPLWLQEPGGKHTDLFFLLVSHFTNRTTYKMKQSSQLRSILTRGSNKIFLEVQKLYPANFVAGAFASCDLFLELVLDPKKNKSKTLPRLFRVQEDRAFSCPLHPEQQEHPRGSREVGVLNIRKSMFDFNNIDRANVAELINQWGSKGLAGISGLCCKQCRSEESQGQPSPNGQSYLQEVSTISIINGKPPAHLYFYVDVATISDGDEQNRFMSNIDWPFKIRFSGEEYTLISRGFWGKSHYWGKVLRYVNGITAVWMHDDRTNGGIAQLVDRVPGSISGAQPHTSWMVYSRRWTQDEEAFISQSIVNIQRDNPTVKADNIPFVNMGAVIQASYDSALPHLTQHQASPSDLTEIIAQSCGETKPQEPPANSAGKGLKIRIRRIRSDMPTQANPRVLDAKTEKPTAQRGRPKPRKLADKTFKSEPLTDDDWARISATYWNNRPKETDREMLALHSKRAATFGSSAVLQAGRDPHLPETIHDNSQGTEEHQLTLHAGAQMGSQALRRSSRNRK</sequence>
<dbReference type="VEuPathDB" id="FungiDB:PGTG_22410"/>
<dbReference type="KEGG" id="pgr:PGTG_22410"/>